<evidence type="ECO:0000256" key="1">
    <source>
        <dbReference type="SAM" id="Phobius"/>
    </source>
</evidence>
<sequence length="305" mass="33770">MKKFMSEGTNNTLLKVIGKVLLSLLLALFITFILSIVSTLLYVFISNDPVALESIAGSVDLNDPVIVLVLYIPQVLGFILAVILMYIIFEKKQKWFIGWKQRDWGKQVLFGSIIGMILMSISFLIIWILGGVTVDSINANSGLWIQLALSFLIFILTAVNEELFCRGYLQGLFKYHYGVWPAILSSSFIFAGLHLFNASVLDSPLPLINIFLVGVLLALSREVSGGLWMPIGIHLTWNYFQGNIFGFEVSGNEVNSWIQISSQGSSLINGGLFGAEGSIVATLVILVATFTFIKWVQKHSHLTLS</sequence>
<dbReference type="Pfam" id="PF02517">
    <property type="entry name" value="Rce1-like"/>
    <property type="match status" value="1"/>
</dbReference>
<feature type="transmembrane region" description="Helical" evidence="1">
    <location>
        <begin position="20"/>
        <end position="45"/>
    </location>
</feature>
<dbReference type="EMBL" id="SIJB01000032">
    <property type="protein sequence ID" value="NBI30511.1"/>
    <property type="molecule type" value="Genomic_DNA"/>
</dbReference>
<keyword evidence="4" id="KW-1185">Reference proteome</keyword>
<evidence type="ECO:0000313" key="3">
    <source>
        <dbReference type="EMBL" id="NBI30511.1"/>
    </source>
</evidence>
<accession>A0A6N9Q724</accession>
<comment type="caution">
    <text evidence="3">The sequence shown here is derived from an EMBL/GenBank/DDBJ whole genome shotgun (WGS) entry which is preliminary data.</text>
</comment>
<feature type="transmembrane region" description="Helical" evidence="1">
    <location>
        <begin position="65"/>
        <end position="88"/>
    </location>
</feature>
<organism evidence="3 4">
    <name type="scientific">Chengkuizengella marina</name>
    <dbReference type="NCBI Taxonomy" id="2507566"/>
    <lineage>
        <taxon>Bacteria</taxon>
        <taxon>Bacillati</taxon>
        <taxon>Bacillota</taxon>
        <taxon>Bacilli</taxon>
        <taxon>Bacillales</taxon>
        <taxon>Paenibacillaceae</taxon>
        <taxon>Chengkuizengella</taxon>
    </lineage>
</organism>
<dbReference type="InterPro" id="IPR003675">
    <property type="entry name" value="Rce1/LyrA-like_dom"/>
</dbReference>
<dbReference type="AlphaFoldDB" id="A0A6N9Q724"/>
<feature type="domain" description="CAAX prenyl protease 2/Lysostaphin resistance protein A-like" evidence="2">
    <location>
        <begin position="146"/>
        <end position="240"/>
    </location>
</feature>
<evidence type="ECO:0000259" key="2">
    <source>
        <dbReference type="Pfam" id="PF02517"/>
    </source>
</evidence>
<keyword evidence="3" id="KW-0482">Metalloprotease</keyword>
<proteinExistence type="predicted"/>
<feature type="transmembrane region" description="Helical" evidence="1">
    <location>
        <begin position="141"/>
        <end position="159"/>
    </location>
</feature>
<keyword evidence="3" id="KW-0378">Hydrolase</keyword>
<name>A0A6N9Q724_9BACL</name>
<dbReference type="GO" id="GO:0008237">
    <property type="term" value="F:metallopeptidase activity"/>
    <property type="evidence" value="ECO:0007669"/>
    <property type="project" value="UniProtKB-KW"/>
</dbReference>
<keyword evidence="1" id="KW-0472">Membrane</keyword>
<feature type="transmembrane region" description="Helical" evidence="1">
    <location>
        <begin position="267"/>
        <end position="293"/>
    </location>
</feature>
<feature type="transmembrane region" description="Helical" evidence="1">
    <location>
        <begin position="179"/>
        <end position="197"/>
    </location>
</feature>
<protein>
    <submittedName>
        <fullName evidence="3">CPBP family intramembrane metalloprotease</fullName>
    </submittedName>
</protein>
<feature type="transmembrane region" description="Helical" evidence="1">
    <location>
        <begin position="108"/>
        <end position="129"/>
    </location>
</feature>
<dbReference type="PANTHER" id="PTHR39430">
    <property type="entry name" value="MEMBRANE-ASSOCIATED PROTEASE-RELATED"/>
    <property type="match status" value="1"/>
</dbReference>
<gene>
    <name evidence="3" type="ORF">ERL59_16300</name>
</gene>
<keyword evidence="3" id="KW-0645">Protease</keyword>
<keyword evidence="1" id="KW-0812">Transmembrane</keyword>
<dbReference type="GO" id="GO:0004175">
    <property type="term" value="F:endopeptidase activity"/>
    <property type="evidence" value="ECO:0007669"/>
    <property type="project" value="UniProtKB-ARBA"/>
</dbReference>
<reference evidence="3 4" key="1">
    <citation type="submission" date="2019-01" db="EMBL/GenBank/DDBJ databases">
        <title>Chengkuizengella sp. nov., isolated from deep-sea sediment of East Pacific Ocean.</title>
        <authorList>
            <person name="Yang J."/>
            <person name="Lai Q."/>
            <person name="Shao Z."/>
        </authorList>
    </citation>
    <scope>NUCLEOTIDE SEQUENCE [LARGE SCALE GENOMIC DNA]</scope>
    <source>
        <strain evidence="3 4">YPA3-1-1</strain>
    </source>
</reference>
<keyword evidence="1" id="KW-1133">Transmembrane helix</keyword>
<dbReference type="GO" id="GO:0006508">
    <property type="term" value="P:proteolysis"/>
    <property type="evidence" value="ECO:0007669"/>
    <property type="project" value="UniProtKB-KW"/>
</dbReference>
<dbReference type="PANTHER" id="PTHR39430:SF1">
    <property type="entry name" value="PROTEASE"/>
    <property type="match status" value="1"/>
</dbReference>
<evidence type="ECO:0000313" key="4">
    <source>
        <dbReference type="Proteomes" id="UP000448943"/>
    </source>
</evidence>
<dbReference type="GO" id="GO:0080120">
    <property type="term" value="P:CAAX-box protein maturation"/>
    <property type="evidence" value="ECO:0007669"/>
    <property type="project" value="UniProtKB-ARBA"/>
</dbReference>
<dbReference type="Proteomes" id="UP000448943">
    <property type="component" value="Unassembled WGS sequence"/>
</dbReference>